<dbReference type="PANTHER" id="PTHR43877">
    <property type="entry name" value="AMINOALKYLPHOSPHONATE N-ACETYLTRANSFERASE-RELATED-RELATED"/>
    <property type="match status" value="1"/>
</dbReference>
<dbReference type="OrthoDB" id="5514932at2"/>
<dbReference type="HOGENOM" id="CLU_013985_18_0_0"/>
<dbReference type="SUPFAM" id="SSF55729">
    <property type="entry name" value="Acyl-CoA N-acyltransferases (Nat)"/>
    <property type="match status" value="1"/>
</dbReference>
<evidence type="ECO:0000256" key="1">
    <source>
        <dbReference type="ARBA" id="ARBA00022679"/>
    </source>
</evidence>
<dbReference type="Pfam" id="PF13508">
    <property type="entry name" value="Acetyltransf_7"/>
    <property type="match status" value="1"/>
</dbReference>
<keyword evidence="2" id="KW-0012">Acyltransferase</keyword>
<dbReference type="Gene3D" id="3.40.630.30">
    <property type="match status" value="1"/>
</dbReference>
<dbReference type="InterPro" id="IPR000182">
    <property type="entry name" value="GNAT_dom"/>
</dbReference>
<evidence type="ECO:0000259" key="3">
    <source>
        <dbReference type="PROSITE" id="PS51186"/>
    </source>
</evidence>
<dbReference type="InterPro" id="IPR016181">
    <property type="entry name" value="Acyl_CoA_acyltransferase"/>
</dbReference>
<feature type="domain" description="N-acetyltransferase" evidence="3">
    <location>
        <begin position="9"/>
        <end position="178"/>
    </location>
</feature>
<reference evidence="4 5" key="1">
    <citation type="submission" date="2006-09" db="EMBL/GenBank/DDBJ databases">
        <authorList>
            <person name="Emerson D."/>
            <person name="Ferriera S."/>
            <person name="Johnson J."/>
            <person name="Kravitz S."/>
            <person name="Halpern A."/>
            <person name="Remington K."/>
            <person name="Beeson K."/>
            <person name="Tran B."/>
            <person name="Rogers Y.-H."/>
            <person name="Friedman R."/>
            <person name="Venter J.C."/>
        </authorList>
    </citation>
    <scope>NUCLEOTIDE SEQUENCE [LARGE SCALE GENOMIC DNA]</scope>
    <source>
        <strain evidence="4 5">PV-1</strain>
    </source>
</reference>
<evidence type="ECO:0000313" key="5">
    <source>
        <dbReference type="Proteomes" id="UP000005297"/>
    </source>
</evidence>
<dbReference type="EMBL" id="AATS01000010">
    <property type="protein sequence ID" value="EAU54262.1"/>
    <property type="molecule type" value="Genomic_DNA"/>
</dbReference>
<dbReference type="InterPro" id="IPR050832">
    <property type="entry name" value="Bact_Acetyltransf"/>
</dbReference>
<accession>Q0EYD0</accession>
<protein>
    <submittedName>
        <fullName evidence="4">Acetyltransferase (GNAT) family protein</fullName>
    </submittedName>
</protein>
<dbReference type="eggNOG" id="COG0456">
    <property type="taxonomic scope" value="Bacteria"/>
</dbReference>
<dbReference type="RefSeq" id="WP_009851465.1">
    <property type="nucleotide sequence ID" value="NZ_DS022295.1"/>
</dbReference>
<keyword evidence="5" id="KW-1185">Reference proteome</keyword>
<dbReference type="AlphaFoldDB" id="Q0EYD0"/>
<dbReference type="GO" id="GO:0016747">
    <property type="term" value="F:acyltransferase activity, transferring groups other than amino-acyl groups"/>
    <property type="evidence" value="ECO:0007669"/>
    <property type="project" value="InterPro"/>
</dbReference>
<comment type="caution">
    <text evidence="4">The sequence shown here is derived from an EMBL/GenBank/DDBJ whole genome shotgun (WGS) entry which is preliminary data.</text>
</comment>
<evidence type="ECO:0000313" key="4">
    <source>
        <dbReference type="EMBL" id="EAU54262.1"/>
    </source>
</evidence>
<gene>
    <name evidence="4" type="ORF">SPV1_05859</name>
</gene>
<dbReference type="InParanoid" id="Q0EYD0"/>
<proteinExistence type="predicted"/>
<organism evidence="4 5">
    <name type="scientific">Mariprofundus ferrooxydans PV-1</name>
    <dbReference type="NCBI Taxonomy" id="314345"/>
    <lineage>
        <taxon>Bacteria</taxon>
        <taxon>Pseudomonadati</taxon>
        <taxon>Pseudomonadota</taxon>
        <taxon>Candidatius Mariprofundia</taxon>
        <taxon>Mariprofundales</taxon>
        <taxon>Mariprofundaceae</taxon>
        <taxon>Mariprofundus</taxon>
    </lineage>
</organism>
<dbReference type="CDD" id="cd04301">
    <property type="entry name" value="NAT_SF"/>
    <property type="match status" value="1"/>
</dbReference>
<sequence length="185" mass="20282">MLRNSAINTTVRQAKACDAEAISHLGGVTFASAYGAIVRPEDMAGYVADIFAPSRISEEIGASDSVYLVAETESGIVGYAKLAMTETPEMVPAGYPIELVRLYLDHRYYGRGIGEKLLSEICSRVVKAGHRGLWLRVWQKNEGAIRFYRRHGFEIVGSEPYFIGETPNPVVLMCAELAAHDAPTE</sequence>
<evidence type="ECO:0000256" key="2">
    <source>
        <dbReference type="ARBA" id="ARBA00023315"/>
    </source>
</evidence>
<dbReference type="PROSITE" id="PS51186">
    <property type="entry name" value="GNAT"/>
    <property type="match status" value="1"/>
</dbReference>
<keyword evidence="1 4" id="KW-0808">Transferase</keyword>
<name>Q0EYD0_9PROT</name>
<dbReference type="Proteomes" id="UP000005297">
    <property type="component" value="Unassembled WGS sequence"/>
</dbReference>